<protein>
    <submittedName>
        <fullName evidence="1">DUF2931 family protein</fullName>
    </submittedName>
</protein>
<dbReference type="EMBL" id="JAGYVZ010000012">
    <property type="protein sequence ID" value="MBS7232183.1"/>
    <property type="molecule type" value="Genomic_DNA"/>
</dbReference>
<comment type="caution">
    <text evidence="1">The sequence shown here is derived from an EMBL/GenBank/DDBJ whole genome shotgun (WGS) entry which is preliminary data.</text>
</comment>
<evidence type="ECO:0000313" key="1">
    <source>
        <dbReference type="EMBL" id="MBS7232183.1"/>
    </source>
</evidence>
<dbReference type="Pfam" id="PF11153">
    <property type="entry name" value="DUF2931"/>
    <property type="match status" value="1"/>
</dbReference>
<dbReference type="RefSeq" id="WP_213301431.1">
    <property type="nucleotide sequence ID" value="NZ_JAGYVZ010000012.1"/>
</dbReference>
<dbReference type="InterPro" id="IPR021326">
    <property type="entry name" value="DUF2931"/>
</dbReference>
<dbReference type="Proteomes" id="UP000722625">
    <property type="component" value="Unassembled WGS sequence"/>
</dbReference>
<sequence length="343" mass="39859">MKNKLNMIMLLCVILLSCNKENDMSNKTDFSWGTSVTSVKDYPIEVHKGFLATKDEFITALHKAGTEDDGWNVDGQGLGGGNIIPTMLSLTWVSYAEKKFWNIETAIDQATQNKILALFREGFYNWDRVKEQPKHDTYNHITIAVAPGGIVVLFITGNAHRVEVARYQAKETFVNVNAFYDNPHEHTQQQFYDRLFVITLPEYLQEKIAKSGIPYGIWDIYRKKYNWRFQTFFYKEDTLTDIYVGYINGESDYFNDDELSKKLFSQAALPLNIRFYFKIYNGEAKFDEEEIVAAFKKMKKNHPDKNIEIEAKVGFMYKTTTFIVKCEGEEIPLQKTVVKMYKN</sequence>
<dbReference type="PROSITE" id="PS51257">
    <property type="entry name" value="PROKAR_LIPOPROTEIN"/>
    <property type="match status" value="1"/>
</dbReference>
<evidence type="ECO:0000313" key="2">
    <source>
        <dbReference type="Proteomes" id="UP000722625"/>
    </source>
</evidence>
<gene>
    <name evidence="1" type="ORF">KHA90_14225</name>
</gene>
<accession>A0ABS5PD15</accession>
<reference evidence="1 2" key="1">
    <citation type="journal article" date="2018" name="Int. J. Syst. Evol. Microbiol.">
        <title>Flavobacterium chryseum sp. nov. and Flavobacterium psychroterrae sp. nov., novel environmental bacteria isolated from Antarctica.</title>
        <authorList>
            <person name="Kralova S."/>
            <person name="Svec P."/>
            <person name="Busse H.J."/>
            <person name="Stankova E."/>
            <person name="Vaczi P."/>
            <person name="Sedlacek I."/>
        </authorList>
    </citation>
    <scope>NUCLEOTIDE SEQUENCE [LARGE SCALE GENOMIC DNA]</scope>
    <source>
        <strain evidence="1 2">CCM 8827</strain>
    </source>
</reference>
<name>A0ABS5PD15_9FLAO</name>
<keyword evidence="2" id="KW-1185">Reference proteome</keyword>
<organism evidence="1 2">
    <name type="scientific">Flavobacterium psychroterrae</name>
    <dbReference type="NCBI Taxonomy" id="2133767"/>
    <lineage>
        <taxon>Bacteria</taxon>
        <taxon>Pseudomonadati</taxon>
        <taxon>Bacteroidota</taxon>
        <taxon>Flavobacteriia</taxon>
        <taxon>Flavobacteriales</taxon>
        <taxon>Flavobacteriaceae</taxon>
        <taxon>Flavobacterium</taxon>
    </lineage>
</organism>
<proteinExistence type="predicted"/>